<keyword evidence="1" id="KW-0812">Transmembrane</keyword>
<reference evidence="2 4" key="2">
    <citation type="submission" date="2019-11" db="EMBL/GenBank/DDBJ databases">
        <title>Streptococcis sp. isolated from the respiratory tract of Marmot.</title>
        <authorList>
            <person name="Zhang G."/>
        </authorList>
    </citation>
    <scope>NUCLEOTIDE SEQUENCE [LARGE SCALE GENOMIC DNA]</scope>
    <source>
        <strain evidence="2">Zg-86</strain>
        <strain evidence="4">zg-86</strain>
    </source>
</reference>
<name>A0A6I4RDF8_9STRE</name>
<evidence type="ECO:0000313" key="2">
    <source>
        <dbReference type="EMBL" id="MTB63858.1"/>
    </source>
</evidence>
<organism evidence="3 5">
    <name type="scientific">Streptococcus zhangguiae</name>
    <dbReference type="NCBI Taxonomy" id="2664091"/>
    <lineage>
        <taxon>Bacteria</taxon>
        <taxon>Bacillati</taxon>
        <taxon>Bacillota</taxon>
        <taxon>Bacilli</taxon>
        <taxon>Lactobacillales</taxon>
        <taxon>Streptococcaceae</taxon>
        <taxon>Streptococcus</taxon>
    </lineage>
</organism>
<dbReference type="RefSeq" id="WP_154607861.1">
    <property type="nucleotide sequence ID" value="NZ_JABFQT010000002.1"/>
</dbReference>
<sequence>MKKIQTNLVRSILKAYTLVESLVVLFVVSFLTILLSSSVHQIVDATKEQLFFLEFEHLYKSSQKLSVVSQQAVTLELTTHQISNGYETVLVPSSIELDKERRILFDRNGGNSSLEKIEFSVGNKTIRYQLYLGSGNYKKTEK</sequence>
<keyword evidence="4" id="KW-1185">Reference proteome</keyword>
<dbReference type="EMBL" id="WUBJ01000002">
    <property type="protein sequence ID" value="MWV55840.1"/>
    <property type="molecule type" value="Genomic_DNA"/>
</dbReference>
<dbReference type="EMBL" id="WLCG01000002">
    <property type="protein sequence ID" value="MTB63858.1"/>
    <property type="molecule type" value="Genomic_DNA"/>
</dbReference>
<dbReference type="Proteomes" id="UP000435423">
    <property type="component" value="Unassembled WGS sequence"/>
</dbReference>
<proteinExistence type="predicted"/>
<dbReference type="AlphaFoldDB" id="A0A6I4RDF8"/>
<accession>A0A6I4RDF8</accession>
<comment type="caution">
    <text evidence="3">The sequence shown here is derived from an EMBL/GenBank/DDBJ whole genome shotgun (WGS) entry which is preliminary data.</text>
</comment>
<keyword evidence="1" id="KW-1133">Transmembrane helix</keyword>
<evidence type="ECO:0000313" key="3">
    <source>
        <dbReference type="EMBL" id="MWV55840.1"/>
    </source>
</evidence>
<feature type="transmembrane region" description="Helical" evidence="1">
    <location>
        <begin position="12"/>
        <end position="35"/>
    </location>
</feature>
<evidence type="ECO:0000313" key="5">
    <source>
        <dbReference type="Proteomes" id="UP000435423"/>
    </source>
</evidence>
<dbReference type="InterPro" id="IPR016785">
    <property type="entry name" value="ComGD"/>
</dbReference>
<reference evidence="3 5" key="1">
    <citation type="submission" date="2019-10" db="EMBL/GenBank/DDBJ databases">
        <title>Streptococcis sp, isolated from the respiratory tract of Marmot.</title>
        <authorList>
            <person name="Zhang G."/>
        </authorList>
    </citation>
    <scope>NUCLEOTIDE SEQUENCE [LARGE SCALE GENOMIC DNA]</scope>
    <source>
        <strain evidence="3">Zg-70</strain>
        <strain evidence="5">zg-70</strain>
    </source>
</reference>
<protein>
    <submittedName>
        <fullName evidence="3">Competence protein</fullName>
    </submittedName>
</protein>
<dbReference type="NCBIfam" id="NF040982">
    <property type="entry name" value="ComGD"/>
    <property type="match status" value="1"/>
</dbReference>
<dbReference type="Proteomes" id="UP000435060">
    <property type="component" value="Unassembled WGS sequence"/>
</dbReference>
<evidence type="ECO:0000256" key="1">
    <source>
        <dbReference type="SAM" id="Phobius"/>
    </source>
</evidence>
<keyword evidence="1" id="KW-0472">Membrane</keyword>
<gene>
    <name evidence="2" type="ORF">GGG87_02375</name>
    <name evidence="3" type="ORF">GGH11_02380</name>
</gene>
<evidence type="ECO:0000313" key="4">
    <source>
        <dbReference type="Proteomes" id="UP000435060"/>
    </source>
</evidence>